<sequence length="150" mass="17085">MYPFVPTKASQIQDGDFFYIPLSNGNFACGRLLLIEKKSGRKTKRILVGLHEWSGEKHPTNEDIHQCKIIEQGVMHINSIGHIEGKVVGYKSLDEDDLKPLLQFEAGYLLNGFENMGKLPVEDYKKYSRRTIYGLNVISLLADKHFVENS</sequence>
<dbReference type="Proteomes" id="UP001139028">
    <property type="component" value="Unassembled WGS sequence"/>
</dbReference>
<protein>
    <submittedName>
        <fullName evidence="1">Imm26 family immunity protein</fullName>
    </submittedName>
</protein>
<accession>A0A9X2J7V8</accession>
<dbReference type="RefSeq" id="WP_252473128.1">
    <property type="nucleotide sequence ID" value="NZ_JALBWM010000268.1"/>
</dbReference>
<comment type="caution">
    <text evidence="1">The sequence shown here is derived from an EMBL/GenBank/DDBJ whole genome shotgun (WGS) entry which is preliminary data.</text>
</comment>
<keyword evidence="2" id="KW-1185">Reference proteome</keyword>
<evidence type="ECO:0000313" key="1">
    <source>
        <dbReference type="EMBL" id="MCO1336989.1"/>
    </source>
</evidence>
<organism evidence="1 2">
    <name type="scientific">Microbulbifer okhotskensis</name>
    <dbReference type="NCBI Taxonomy" id="2926617"/>
    <lineage>
        <taxon>Bacteria</taxon>
        <taxon>Pseudomonadati</taxon>
        <taxon>Pseudomonadota</taxon>
        <taxon>Gammaproteobacteria</taxon>
        <taxon>Cellvibrionales</taxon>
        <taxon>Microbulbiferaceae</taxon>
        <taxon>Microbulbifer</taxon>
    </lineage>
</organism>
<evidence type="ECO:0000313" key="2">
    <source>
        <dbReference type="Proteomes" id="UP001139028"/>
    </source>
</evidence>
<gene>
    <name evidence="1" type="ORF">MO867_21935</name>
</gene>
<name>A0A9X2J7V8_9GAMM</name>
<reference evidence="1" key="1">
    <citation type="journal article" date="2022" name="Arch. Microbiol.">
        <title>Microbulbifer okhotskensis sp. nov., isolated from a deep bottom sediment of the Okhotsk Sea.</title>
        <authorList>
            <person name="Romanenko L."/>
            <person name="Kurilenko V."/>
            <person name="Otstavnykh N."/>
            <person name="Velansky P."/>
            <person name="Isaeva M."/>
            <person name="Mikhailov V."/>
        </authorList>
    </citation>
    <scope>NUCLEOTIDE SEQUENCE</scope>
    <source>
        <strain evidence="1">OS29</strain>
    </source>
</reference>
<dbReference type="InterPro" id="IPR029278">
    <property type="entry name" value="Imm26"/>
</dbReference>
<dbReference type="EMBL" id="JALBWM010000268">
    <property type="protein sequence ID" value="MCO1336989.1"/>
    <property type="molecule type" value="Genomic_DNA"/>
</dbReference>
<proteinExistence type="predicted"/>
<dbReference type="AlphaFoldDB" id="A0A9X2J7V8"/>
<dbReference type="Pfam" id="PF15428">
    <property type="entry name" value="Imm26"/>
    <property type="match status" value="1"/>
</dbReference>